<accession>A0A8H4I0D2</accession>
<dbReference type="Pfam" id="PF07690">
    <property type="entry name" value="MFS_1"/>
    <property type="match status" value="1"/>
</dbReference>
<evidence type="ECO:0000313" key="8">
    <source>
        <dbReference type="EMBL" id="KAH1908239.1"/>
    </source>
</evidence>
<comment type="caution">
    <text evidence="8">The sequence shown here is derived from an EMBL/GenBank/DDBJ whole genome shotgun (WGS) entry which is preliminary data.</text>
</comment>
<evidence type="ECO:0000256" key="2">
    <source>
        <dbReference type="ARBA" id="ARBA00022448"/>
    </source>
</evidence>
<evidence type="ECO:0000313" key="9">
    <source>
        <dbReference type="Proteomes" id="UP000813423"/>
    </source>
</evidence>
<evidence type="ECO:0000256" key="6">
    <source>
        <dbReference type="SAM" id="MobiDB-lite"/>
    </source>
</evidence>
<sequence length="564" mass="59931">MSMASLRNRSGFRTMLSSSLSGSAISAHSADGQVQGSEKANQLPVPPPDQHGDHSAGIEEEAVTVDTEDAYPSPTLLVFICLALVLAVGWYASAFFLTIASFQSTWGKGYKYFPLKTTFLGAISTFEIGSLICAVAQNSTTLLVGRAVAGMGAAGIASGAYTIIAFSAPPRQRPAFTGLLGATYGLASVIGPLLGGVFTDKVSWRWCFYINLPIGGLSAVIILFLFRAPPASQPAKASWREKFLQMDLLGTFTIMAAVVCYLLALQWAGVTKAWSSADVIGTSVSFLVIVVLFVVIELWMGERALFQPRLLKQRNIWANNLYVFFLAGAMYTLIYYLPIYFQSIKSASAAQSGIRNLPLILAISRLTIFSGGLITATGHFGSLMVIGSALATVGSGLICTLDIDTGSGEWIGYQIVAGVGLGLALQIPVIVNQALVTPSDLSSISAVTLFMQTLGRPICVSAAQAAFVNRLVTRLSVLAPNVDAKLVVATGASELRHTFNDEDIGGILEAYMDGLKLSFLLCTVLAGVTLVISALPNSILANFLLVRRDETFEMLLQNLAAAFT</sequence>
<feature type="transmembrane region" description="Helical" evidence="7">
    <location>
        <begin position="280"/>
        <end position="300"/>
    </location>
</feature>
<dbReference type="GO" id="GO:0022857">
    <property type="term" value="F:transmembrane transporter activity"/>
    <property type="evidence" value="ECO:0007669"/>
    <property type="project" value="InterPro"/>
</dbReference>
<feature type="transmembrane region" description="Helical" evidence="7">
    <location>
        <begin position="380"/>
        <end position="403"/>
    </location>
</feature>
<evidence type="ECO:0000256" key="5">
    <source>
        <dbReference type="ARBA" id="ARBA00023136"/>
    </source>
</evidence>
<evidence type="ECO:0000256" key="3">
    <source>
        <dbReference type="ARBA" id="ARBA00022692"/>
    </source>
</evidence>
<feature type="transmembrane region" description="Helical" evidence="7">
    <location>
        <begin position="517"/>
        <end position="545"/>
    </location>
</feature>
<dbReference type="Proteomes" id="UP000813423">
    <property type="component" value="Unassembled WGS sequence"/>
</dbReference>
<feature type="transmembrane region" description="Helical" evidence="7">
    <location>
        <begin position="203"/>
        <end position="226"/>
    </location>
</feature>
<reference evidence="8" key="1">
    <citation type="submission" date="2021-08" db="EMBL/GenBank/DDBJ databases">
        <title>Global Aspergillus fumigatus from environmental and clinical sources.</title>
        <authorList>
            <person name="Barber A."/>
            <person name="Sae-Ong T."/>
        </authorList>
    </citation>
    <scope>NUCLEOTIDE SEQUENCE</scope>
    <source>
        <strain evidence="8">NRZ-2016-071</strain>
    </source>
</reference>
<feature type="transmembrane region" description="Helical" evidence="7">
    <location>
        <begin position="247"/>
        <end position="268"/>
    </location>
</feature>
<feature type="transmembrane region" description="Helical" evidence="7">
    <location>
        <begin position="410"/>
        <end position="431"/>
    </location>
</feature>
<keyword evidence="5 7" id="KW-0472">Membrane</keyword>
<feature type="transmembrane region" description="Helical" evidence="7">
    <location>
        <begin position="176"/>
        <end position="197"/>
    </location>
</feature>
<dbReference type="PROSITE" id="PS50850">
    <property type="entry name" value="MFS"/>
    <property type="match status" value="1"/>
</dbReference>
<protein>
    <submittedName>
        <fullName evidence="8">Uncharacterized protein</fullName>
    </submittedName>
</protein>
<dbReference type="InterPro" id="IPR036259">
    <property type="entry name" value="MFS_trans_sf"/>
</dbReference>
<evidence type="ECO:0000256" key="4">
    <source>
        <dbReference type="ARBA" id="ARBA00022989"/>
    </source>
</evidence>
<dbReference type="FunFam" id="1.20.1250.20:FF:000196">
    <property type="entry name" value="MFS toxin efflux pump (AflT)"/>
    <property type="match status" value="1"/>
</dbReference>
<dbReference type="Gene3D" id="1.20.1720.10">
    <property type="entry name" value="Multidrug resistance protein D"/>
    <property type="match status" value="1"/>
</dbReference>
<organism evidence="8 9">
    <name type="scientific">Aspergillus fumigatus</name>
    <name type="common">Neosartorya fumigata</name>
    <dbReference type="NCBI Taxonomy" id="746128"/>
    <lineage>
        <taxon>Eukaryota</taxon>
        <taxon>Fungi</taxon>
        <taxon>Dikarya</taxon>
        <taxon>Ascomycota</taxon>
        <taxon>Pezizomycotina</taxon>
        <taxon>Eurotiomycetes</taxon>
        <taxon>Eurotiomycetidae</taxon>
        <taxon>Eurotiales</taxon>
        <taxon>Aspergillaceae</taxon>
        <taxon>Aspergillus</taxon>
        <taxon>Aspergillus subgen. Fumigati</taxon>
    </lineage>
</organism>
<keyword evidence="3 7" id="KW-0812">Transmembrane</keyword>
<dbReference type="CDD" id="cd17502">
    <property type="entry name" value="MFS_Azr1_MDR_like"/>
    <property type="match status" value="1"/>
</dbReference>
<feature type="transmembrane region" description="Helical" evidence="7">
    <location>
        <begin position="143"/>
        <end position="164"/>
    </location>
</feature>
<feature type="transmembrane region" description="Helical" evidence="7">
    <location>
        <begin position="76"/>
        <end position="97"/>
    </location>
</feature>
<feature type="region of interest" description="Disordered" evidence="6">
    <location>
        <begin position="36"/>
        <end position="55"/>
    </location>
</feature>
<comment type="subcellular location">
    <subcellularLocation>
        <location evidence="1">Membrane</location>
        <topology evidence="1">Multi-pass membrane protein</topology>
    </subcellularLocation>
</comment>
<dbReference type="AlphaFoldDB" id="A0A8H4I0D2"/>
<dbReference type="GO" id="GO:0005886">
    <property type="term" value="C:plasma membrane"/>
    <property type="evidence" value="ECO:0007669"/>
    <property type="project" value="TreeGrafter"/>
</dbReference>
<proteinExistence type="predicted"/>
<name>A0A8H4I0D2_ASPFM</name>
<dbReference type="Gene3D" id="1.20.1250.20">
    <property type="entry name" value="MFS general substrate transporter like domains"/>
    <property type="match status" value="1"/>
</dbReference>
<gene>
    <name evidence="8" type="ORF">KXV57_003501</name>
</gene>
<evidence type="ECO:0000256" key="7">
    <source>
        <dbReference type="SAM" id="Phobius"/>
    </source>
</evidence>
<dbReference type="InterPro" id="IPR020846">
    <property type="entry name" value="MFS_dom"/>
</dbReference>
<keyword evidence="2" id="KW-0813">Transport</keyword>
<dbReference type="EMBL" id="JAIBSC010000021">
    <property type="protein sequence ID" value="KAH1908239.1"/>
    <property type="molecule type" value="Genomic_DNA"/>
</dbReference>
<keyword evidence="4 7" id="KW-1133">Transmembrane helix</keyword>
<feature type="transmembrane region" description="Helical" evidence="7">
    <location>
        <begin position="321"/>
        <end position="341"/>
    </location>
</feature>
<dbReference type="PANTHER" id="PTHR23501">
    <property type="entry name" value="MAJOR FACILITATOR SUPERFAMILY"/>
    <property type="match status" value="1"/>
</dbReference>
<evidence type="ECO:0000256" key="1">
    <source>
        <dbReference type="ARBA" id="ARBA00004141"/>
    </source>
</evidence>
<dbReference type="SUPFAM" id="SSF103473">
    <property type="entry name" value="MFS general substrate transporter"/>
    <property type="match status" value="1"/>
</dbReference>
<dbReference type="InterPro" id="IPR011701">
    <property type="entry name" value="MFS"/>
</dbReference>
<feature type="transmembrane region" description="Helical" evidence="7">
    <location>
        <begin position="118"/>
        <end position="137"/>
    </location>
</feature>
<dbReference type="PANTHER" id="PTHR23501:SF177">
    <property type="entry name" value="MAJOR FACILITATOR SUPERFAMILY (MFS) PROFILE DOMAIN-CONTAINING PROTEIN-RELATED"/>
    <property type="match status" value="1"/>
</dbReference>